<reference evidence="2 3" key="1">
    <citation type="submission" date="2017-04" db="EMBL/GenBank/DDBJ databases">
        <title>Genome Sequence of the Model Brown-Rot Fungus Postia placenta SB12.</title>
        <authorList>
            <consortium name="DOE Joint Genome Institute"/>
            <person name="Gaskell J."/>
            <person name="Kersten P."/>
            <person name="Larrondo L.F."/>
            <person name="Canessa P."/>
            <person name="Martinez D."/>
            <person name="Hibbett D."/>
            <person name="Schmoll M."/>
            <person name="Kubicek C.P."/>
            <person name="Martinez A.T."/>
            <person name="Yadav J."/>
            <person name="Master E."/>
            <person name="Magnuson J.K."/>
            <person name="James T."/>
            <person name="Yaver D."/>
            <person name="Berka R."/>
            <person name="Labutti K."/>
            <person name="Lipzen A."/>
            <person name="Aerts A."/>
            <person name="Barry K."/>
            <person name="Henrissat B."/>
            <person name="Blanchette R."/>
            <person name="Grigoriev I."/>
            <person name="Cullen D."/>
        </authorList>
    </citation>
    <scope>NUCLEOTIDE SEQUENCE [LARGE SCALE GENOMIC DNA]</scope>
    <source>
        <strain evidence="2 3">MAD-698-R-SB12</strain>
    </source>
</reference>
<gene>
    <name evidence="2" type="ORF">POSPLADRAFT_1143284</name>
</gene>
<feature type="compositionally biased region" description="Basic and acidic residues" evidence="1">
    <location>
        <begin position="431"/>
        <end position="448"/>
    </location>
</feature>
<evidence type="ECO:0000256" key="1">
    <source>
        <dbReference type="SAM" id="MobiDB-lite"/>
    </source>
</evidence>
<feature type="compositionally biased region" description="Polar residues" evidence="1">
    <location>
        <begin position="174"/>
        <end position="184"/>
    </location>
</feature>
<feature type="region of interest" description="Disordered" evidence="1">
    <location>
        <begin position="404"/>
        <end position="501"/>
    </location>
</feature>
<dbReference type="STRING" id="670580.A0A1X6N0Z8"/>
<feature type="compositionally biased region" description="Basic and acidic residues" evidence="1">
    <location>
        <begin position="410"/>
        <end position="424"/>
    </location>
</feature>
<dbReference type="AlphaFoldDB" id="A0A1X6N0Z8"/>
<keyword evidence="3" id="KW-1185">Reference proteome</keyword>
<protein>
    <recommendedName>
        <fullName evidence="4">C2H2-type domain-containing protein</fullName>
    </recommendedName>
</protein>
<feature type="compositionally biased region" description="Polar residues" evidence="1">
    <location>
        <begin position="449"/>
        <end position="458"/>
    </location>
</feature>
<dbReference type="GeneID" id="36330490"/>
<feature type="compositionally biased region" description="Basic and acidic residues" evidence="1">
    <location>
        <begin position="469"/>
        <end position="485"/>
    </location>
</feature>
<evidence type="ECO:0000313" key="3">
    <source>
        <dbReference type="Proteomes" id="UP000194127"/>
    </source>
</evidence>
<accession>A0A1X6N0Z8</accession>
<dbReference type="OrthoDB" id="8922241at2759"/>
<feature type="compositionally biased region" description="Basic residues" evidence="1">
    <location>
        <begin position="214"/>
        <end position="226"/>
    </location>
</feature>
<proteinExistence type="predicted"/>
<feature type="region of interest" description="Disordered" evidence="1">
    <location>
        <begin position="174"/>
        <end position="226"/>
    </location>
</feature>
<evidence type="ECO:0008006" key="4">
    <source>
        <dbReference type="Google" id="ProtNLM"/>
    </source>
</evidence>
<name>A0A1X6N0Z8_9APHY</name>
<dbReference type="Proteomes" id="UP000194127">
    <property type="component" value="Unassembled WGS sequence"/>
</dbReference>
<organism evidence="2 3">
    <name type="scientific">Postia placenta MAD-698-R-SB12</name>
    <dbReference type="NCBI Taxonomy" id="670580"/>
    <lineage>
        <taxon>Eukaryota</taxon>
        <taxon>Fungi</taxon>
        <taxon>Dikarya</taxon>
        <taxon>Basidiomycota</taxon>
        <taxon>Agaricomycotina</taxon>
        <taxon>Agaricomycetes</taxon>
        <taxon>Polyporales</taxon>
        <taxon>Adustoporiaceae</taxon>
        <taxon>Rhodonia</taxon>
    </lineage>
</organism>
<sequence length="501" mass="54512">MSYNPTTSFTTYPLDGSIDASGITLLFGQAMRLDSASPSQAEQSVGSFSTLWTGASSYTDVMRSSSDMYTYWYSDIDSGYDGMLFASKHASEHAMAAAECLLSPPIDPTLIAHSRSYEIASALDNSAHAANSPGTLSSVSTCSDATLSGYTPSPSPYATTSSWCSDDEATCSLSTRDPSPASTSRKNRSVYYHLSRPSSSSLTSTSSPSTSQTRRSKARRSPIRVRRRNVQIGLGAAIPEPRATHVPKLVLCTVEGCGKVLTKGAMRRHKKTHRKQEKWRCCGIPVEMAFGLSSDRRMTGGCAKVFSRKDALERHLKNPNNPCIGDVERAELLGWFRDAKFLAGLNVDEQLAAQSLVAMQGVARRLPSSGTMAGNSRLAALNDTITVDFLSTIVKILSRPAGRKITPRQEGTRRSQRSLEKEKLTPVPSNERQREDGTMSKPDSKAETEQSVLQPSNGSVGGEGQPTAYEEKTITTEKTKRKRDENEENLIQRGPAKVERT</sequence>
<dbReference type="EMBL" id="KZ110597">
    <property type="protein sequence ID" value="OSX62133.1"/>
    <property type="molecule type" value="Genomic_DNA"/>
</dbReference>
<evidence type="ECO:0000313" key="2">
    <source>
        <dbReference type="EMBL" id="OSX62133.1"/>
    </source>
</evidence>
<feature type="compositionally biased region" description="Low complexity" evidence="1">
    <location>
        <begin position="194"/>
        <end position="213"/>
    </location>
</feature>
<dbReference type="RefSeq" id="XP_024338927.1">
    <property type="nucleotide sequence ID" value="XM_024485541.1"/>
</dbReference>